<evidence type="ECO:0000313" key="5">
    <source>
        <dbReference type="EMBL" id="CAB4214753.1"/>
    </source>
</evidence>
<protein>
    <submittedName>
        <fullName evidence="1">Uncharacterized protein</fullName>
    </submittedName>
</protein>
<name>A0A6J5N0Q5_9CAUD</name>
<evidence type="ECO:0000313" key="1">
    <source>
        <dbReference type="EMBL" id="CAB4152192.1"/>
    </source>
</evidence>
<dbReference type="EMBL" id="LR797047">
    <property type="protein sequence ID" value="CAB4183654.1"/>
    <property type="molecule type" value="Genomic_DNA"/>
</dbReference>
<accession>A0A6J5N0Q5</accession>
<gene>
    <name evidence="3" type="ORF">UFOVP1104_54</name>
    <name evidence="4" type="ORF">UFOVP1371_6</name>
    <name evidence="5" type="ORF">UFOVP1468_14</name>
    <name evidence="6" type="ORF">UFOVP1555_25</name>
    <name evidence="1" type="ORF">UFOVP596_58</name>
    <name evidence="2" type="ORF">UFOVP938_47</name>
</gene>
<dbReference type="EMBL" id="LR797416">
    <property type="protein sequence ID" value="CAB4214753.1"/>
    <property type="molecule type" value="Genomic_DNA"/>
</dbReference>
<sequence>MEYPNYKAKRVIEGKGVLFTNHDKFDSGSPDMKGELLYKGELIKIGGWIVQTENGMLISIGVDKKRDYYDGNQT</sequence>
<dbReference type="EMBL" id="LR796570">
    <property type="protein sequence ID" value="CAB4152192.1"/>
    <property type="molecule type" value="Genomic_DNA"/>
</dbReference>
<evidence type="ECO:0000313" key="6">
    <source>
        <dbReference type="EMBL" id="CAB5229317.1"/>
    </source>
</evidence>
<reference evidence="1" key="1">
    <citation type="submission" date="2020-04" db="EMBL/GenBank/DDBJ databases">
        <authorList>
            <person name="Chiriac C."/>
            <person name="Salcher M."/>
            <person name="Ghai R."/>
            <person name="Kavagutti S V."/>
        </authorList>
    </citation>
    <scope>NUCLEOTIDE SEQUENCE</scope>
</reference>
<dbReference type="EMBL" id="LR798399">
    <property type="protein sequence ID" value="CAB5229317.1"/>
    <property type="molecule type" value="Genomic_DNA"/>
</dbReference>
<dbReference type="EMBL" id="LR797322">
    <property type="protein sequence ID" value="CAB4202303.1"/>
    <property type="molecule type" value="Genomic_DNA"/>
</dbReference>
<dbReference type="EMBL" id="LR796883">
    <property type="protein sequence ID" value="CAB4172684.1"/>
    <property type="molecule type" value="Genomic_DNA"/>
</dbReference>
<organism evidence="1">
    <name type="scientific">uncultured Caudovirales phage</name>
    <dbReference type="NCBI Taxonomy" id="2100421"/>
    <lineage>
        <taxon>Viruses</taxon>
        <taxon>Duplodnaviria</taxon>
        <taxon>Heunggongvirae</taxon>
        <taxon>Uroviricota</taxon>
        <taxon>Caudoviricetes</taxon>
        <taxon>Peduoviridae</taxon>
        <taxon>Maltschvirus</taxon>
        <taxon>Maltschvirus maltsch</taxon>
    </lineage>
</organism>
<evidence type="ECO:0000313" key="4">
    <source>
        <dbReference type="EMBL" id="CAB4202303.1"/>
    </source>
</evidence>
<evidence type="ECO:0000313" key="2">
    <source>
        <dbReference type="EMBL" id="CAB4172684.1"/>
    </source>
</evidence>
<proteinExistence type="predicted"/>
<evidence type="ECO:0000313" key="3">
    <source>
        <dbReference type="EMBL" id="CAB4183654.1"/>
    </source>
</evidence>